<evidence type="ECO:0000313" key="10">
    <source>
        <dbReference type="EMBL" id="TDG12041.1"/>
    </source>
</evidence>
<feature type="transmembrane region" description="Helical" evidence="8">
    <location>
        <begin position="216"/>
        <end position="234"/>
    </location>
</feature>
<evidence type="ECO:0000256" key="1">
    <source>
        <dbReference type="ARBA" id="ARBA00004651"/>
    </source>
</evidence>
<feature type="transmembrane region" description="Helical" evidence="8">
    <location>
        <begin position="48"/>
        <end position="65"/>
    </location>
</feature>
<feature type="transmembrane region" description="Helical" evidence="8">
    <location>
        <begin position="109"/>
        <end position="126"/>
    </location>
</feature>
<feature type="transmembrane region" description="Helical" evidence="8">
    <location>
        <begin position="269"/>
        <end position="290"/>
    </location>
</feature>
<feature type="transmembrane region" description="Helical" evidence="8">
    <location>
        <begin position="14"/>
        <end position="33"/>
    </location>
</feature>
<dbReference type="EMBL" id="SMSE01000004">
    <property type="protein sequence ID" value="TDG12041.1"/>
    <property type="molecule type" value="Genomic_DNA"/>
</dbReference>
<dbReference type="AlphaFoldDB" id="A0A4R5LP69"/>
<keyword evidence="7 8" id="KW-0472">Membrane</keyword>
<comment type="similarity">
    <text evidence="2">Belongs to the EamA transporter family.</text>
</comment>
<proteinExistence type="inferred from homology"/>
<dbReference type="InterPro" id="IPR037185">
    <property type="entry name" value="EmrE-like"/>
</dbReference>
<feature type="transmembrane region" description="Helical" evidence="8">
    <location>
        <begin position="241"/>
        <end position="263"/>
    </location>
</feature>
<accession>A0A4R5LP69</accession>
<dbReference type="PANTHER" id="PTHR22911">
    <property type="entry name" value="ACYL-MALONYL CONDENSING ENZYME-RELATED"/>
    <property type="match status" value="1"/>
</dbReference>
<dbReference type="Pfam" id="PF00892">
    <property type="entry name" value="EamA"/>
    <property type="match status" value="1"/>
</dbReference>
<keyword evidence="4" id="KW-1003">Cell membrane</keyword>
<keyword evidence="5 8" id="KW-0812">Transmembrane</keyword>
<keyword evidence="3" id="KW-0813">Transport</keyword>
<reference evidence="10 11" key="1">
    <citation type="submission" date="2019-03" db="EMBL/GenBank/DDBJ databases">
        <title>Seongchinamella monodicae gen. nov., sp. nov., a novel member of the Gammaproteobacteria isolated from a tidal mudflat of beach.</title>
        <authorList>
            <person name="Yang H.G."/>
            <person name="Kang J.W."/>
            <person name="Lee S.D."/>
        </authorList>
    </citation>
    <scope>NUCLEOTIDE SEQUENCE [LARGE SCALE GENOMIC DNA]</scope>
    <source>
        <strain evidence="10 11">GH4-78</strain>
    </source>
</reference>
<comment type="caution">
    <text evidence="10">The sequence shown here is derived from an EMBL/GenBank/DDBJ whole genome shotgun (WGS) entry which is preliminary data.</text>
</comment>
<evidence type="ECO:0000256" key="8">
    <source>
        <dbReference type="SAM" id="Phobius"/>
    </source>
</evidence>
<dbReference type="Proteomes" id="UP000295554">
    <property type="component" value="Unassembled WGS sequence"/>
</dbReference>
<evidence type="ECO:0000256" key="2">
    <source>
        <dbReference type="ARBA" id="ARBA00007362"/>
    </source>
</evidence>
<dbReference type="InterPro" id="IPR004626">
    <property type="entry name" value="RarD"/>
</dbReference>
<dbReference type="RefSeq" id="WP_133214875.1">
    <property type="nucleotide sequence ID" value="NZ_SMSE01000004.1"/>
</dbReference>
<sequence length="308" mass="33349">MPLLWGASSPQQRGTLLGVTAYLIWGFAALYWVRAEPVPPEDVLAHRAFWSLPFVCLVLLFSGRLRGALLLLKQPRTVAVMALAAGFGAVNWLIFLWAISNDQATEASLGYFLLPLVNVLIGLTLFGETVGTAQKIAIGCALVAVLLQLVYYGGLPWVALALPLSFGLYGAIRKKVTVESLEGLFIETLLMSPFSLAWLIYRDGAGLGQYGLEVDLVLLGAGAITAIPLITYVAASRLLPLTALGLVFYIGPTAQLLVAVLVFAEPFSLAQLLAFTLVWTGLMIVTVDNLRQARKQRRLIERPALETP</sequence>
<keyword evidence="11" id="KW-1185">Reference proteome</keyword>
<organism evidence="10 11">
    <name type="scientific">Seongchinamella unica</name>
    <dbReference type="NCBI Taxonomy" id="2547392"/>
    <lineage>
        <taxon>Bacteria</taxon>
        <taxon>Pseudomonadati</taxon>
        <taxon>Pseudomonadota</taxon>
        <taxon>Gammaproteobacteria</taxon>
        <taxon>Cellvibrionales</taxon>
        <taxon>Halieaceae</taxon>
        <taxon>Seongchinamella</taxon>
    </lineage>
</organism>
<comment type="subcellular location">
    <subcellularLocation>
        <location evidence="1">Cell membrane</location>
        <topology evidence="1">Multi-pass membrane protein</topology>
    </subcellularLocation>
</comment>
<dbReference type="NCBIfam" id="TIGR00688">
    <property type="entry name" value="rarD"/>
    <property type="match status" value="1"/>
</dbReference>
<keyword evidence="6 8" id="KW-1133">Transmembrane helix</keyword>
<name>A0A4R5LP69_9GAMM</name>
<evidence type="ECO:0000256" key="4">
    <source>
        <dbReference type="ARBA" id="ARBA00022475"/>
    </source>
</evidence>
<dbReference type="OrthoDB" id="369870at2"/>
<evidence type="ECO:0000313" key="11">
    <source>
        <dbReference type="Proteomes" id="UP000295554"/>
    </source>
</evidence>
<gene>
    <name evidence="10" type="primary">rarD</name>
    <name evidence="10" type="ORF">E2F43_16930</name>
</gene>
<feature type="domain" description="EamA" evidence="9">
    <location>
        <begin position="13"/>
        <end position="147"/>
    </location>
</feature>
<dbReference type="SUPFAM" id="SSF103481">
    <property type="entry name" value="Multidrug resistance efflux transporter EmrE"/>
    <property type="match status" value="2"/>
</dbReference>
<evidence type="ECO:0000256" key="7">
    <source>
        <dbReference type="ARBA" id="ARBA00023136"/>
    </source>
</evidence>
<dbReference type="InterPro" id="IPR000620">
    <property type="entry name" value="EamA_dom"/>
</dbReference>
<dbReference type="PANTHER" id="PTHR22911:SF137">
    <property type="entry name" value="SOLUTE CARRIER FAMILY 35 MEMBER G2-RELATED"/>
    <property type="match status" value="1"/>
</dbReference>
<feature type="transmembrane region" description="Helical" evidence="8">
    <location>
        <begin position="133"/>
        <end position="151"/>
    </location>
</feature>
<dbReference type="GO" id="GO:0005886">
    <property type="term" value="C:plasma membrane"/>
    <property type="evidence" value="ECO:0007669"/>
    <property type="project" value="UniProtKB-SubCell"/>
</dbReference>
<feature type="transmembrane region" description="Helical" evidence="8">
    <location>
        <begin position="77"/>
        <end position="97"/>
    </location>
</feature>
<evidence type="ECO:0000256" key="6">
    <source>
        <dbReference type="ARBA" id="ARBA00022989"/>
    </source>
</evidence>
<evidence type="ECO:0000256" key="5">
    <source>
        <dbReference type="ARBA" id="ARBA00022692"/>
    </source>
</evidence>
<evidence type="ECO:0000256" key="3">
    <source>
        <dbReference type="ARBA" id="ARBA00022448"/>
    </source>
</evidence>
<evidence type="ECO:0000259" key="9">
    <source>
        <dbReference type="Pfam" id="PF00892"/>
    </source>
</evidence>
<protein>
    <submittedName>
        <fullName evidence="10">EamA family transporter RarD</fullName>
    </submittedName>
</protein>